<gene>
    <name evidence="1" type="ORF">JOF46_002353</name>
</gene>
<organism evidence="1 2">
    <name type="scientific">Paeniglutamicibacter psychrophenolicus</name>
    <dbReference type="NCBI Taxonomy" id="257454"/>
    <lineage>
        <taxon>Bacteria</taxon>
        <taxon>Bacillati</taxon>
        <taxon>Actinomycetota</taxon>
        <taxon>Actinomycetes</taxon>
        <taxon>Micrococcales</taxon>
        <taxon>Micrococcaceae</taxon>
        <taxon>Paeniglutamicibacter</taxon>
    </lineage>
</organism>
<reference evidence="1 2" key="1">
    <citation type="submission" date="2021-03" db="EMBL/GenBank/DDBJ databases">
        <title>Sequencing the genomes of 1000 actinobacteria strains.</title>
        <authorList>
            <person name="Klenk H.-P."/>
        </authorList>
    </citation>
    <scope>NUCLEOTIDE SEQUENCE [LARGE SCALE GENOMIC DNA]</scope>
    <source>
        <strain evidence="1 2">DSM 15454</strain>
    </source>
</reference>
<evidence type="ECO:0000313" key="1">
    <source>
        <dbReference type="EMBL" id="MBP2374441.1"/>
    </source>
</evidence>
<dbReference type="Proteomes" id="UP000766570">
    <property type="component" value="Unassembled WGS sequence"/>
</dbReference>
<evidence type="ECO:0000313" key="2">
    <source>
        <dbReference type="Proteomes" id="UP000766570"/>
    </source>
</evidence>
<dbReference type="InterPro" id="IPR021466">
    <property type="entry name" value="Put_rhamnosyl_transferase"/>
</dbReference>
<dbReference type="Pfam" id="PF11316">
    <property type="entry name" value="Rhamno_transf"/>
    <property type="match status" value="1"/>
</dbReference>
<sequence>MSSHGDKLYAPFVFYTRFGIGVFDEAWLDFRVRAFGAFTLPSVTAIMRPQDSWLIFLDRDMPRISLDAFKAQIADHPANANIRLVFVNFSFEVSNALEDYLAHSMLDGPIYLTRIDDDDALRHDTIHKFVELAQRSDSEELFMSSSSAIECFPVERLMLQGPHDYLVNVAYGDANALLGFSRVGHTHLMGWAERSNKTVLRLDINDAVFLYNRHRQSSSRFTSRRSFAREHQNSRKWTSADFRAFNLDVDKLISFRHFAGNAPYAQEGSLWTDSSNHTEKAFEAWKVLGTTKLDLVATRTNLLRSR</sequence>
<proteinExistence type="predicted"/>
<keyword evidence="2" id="KW-1185">Reference proteome</keyword>
<dbReference type="RefSeq" id="WP_209907458.1">
    <property type="nucleotide sequence ID" value="NZ_BAAAMI010000017.1"/>
</dbReference>
<name>A0ABS4WEG8_9MICC</name>
<evidence type="ECO:0008006" key="3">
    <source>
        <dbReference type="Google" id="ProtNLM"/>
    </source>
</evidence>
<protein>
    <recommendedName>
        <fullName evidence="3">Rhamnosyltransferase</fullName>
    </recommendedName>
</protein>
<dbReference type="EMBL" id="JAGIOE010000001">
    <property type="protein sequence ID" value="MBP2374441.1"/>
    <property type="molecule type" value="Genomic_DNA"/>
</dbReference>
<comment type="caution">
    <text evidence="1">The sequence shown here is derived from an EMBL/GenBank/DDBJ whole genome shotgun (WGS) entry which is preliminary data.</text>
</comment>
<accession>A0ABS4WEG8</accession>